<accession>A0A3X3YM46</accession>
<name>A0A3X3YM46_SALER</name>
<protein>
    <submittedName>
        <fullName evidence="1">Uncharacterized protein</fullName>
    </submittedName>
</protein>
<evidence type="ECO:0000313" key="1">
    <source>
        <dbReference type="EMBL" id="EBM1206135.1"/>
    </source>
</evidence>
<reference evidence="1" key="1">
    <citation type="submission" date="2018-07" db="EMBL/GenBank/DDBJ databases">
        <authorList>
            <consortium name="PulseNet: The National Subtyping Network for Foodborne Disease Surveillance"/>
            <person name="Tarr C.L."/>
            <person name="Trees E."/>
            <person name="Katz L.S."/>
            <person name="Carleton-Romer H.A."/>
            <person name="Stroika S."/>
            <person name="Kucerova Z."/>
            <person name="Roache K.F."/>
            <person name="Sabol A.L."/>
            <person name="Besser J."/>
            <person name="Gerner-Smidt P."/>
        </authorList>
    </citation>
    <scope>NUCLEOTIDE SEQUENCE [LARGE SCALE GENOMIC DNA]</scope>
    <source>
        <strain evidence="1">PNUSAS046051</strain>
    </source>
</reference>
<dbReference type="AlphaFoldDB" id="A0A3X3YM46"/>
<gene>
    <name evidence="1" type="ORF">DT651_11525</name>
</gene>
<sequence length="89" mass="9649">MFGSISLIAGITRHSQRQHWIIASIRPRYQANVVVALIRSRNGKGAMVLEGGAFVTRQNNPSCPVSSVAKLSSTKGRIPSATGCSWRVR</sequence>
<proteinExistence type="predicted"/>
<organism evidence="1">
    <name type="scientific">Salmonella enterica</name>
    <name type="common">Salmonella choleraesuis</name>
    <dbReference type="NCBI Taxonomy" id="28901"/>
    <lineage>
        <taxon>Bacteria</taxon>
        <taxon>Pseudomonadati</taxon>
        <taxon>Pseudomonadota</taxon>
        <taxon>Gammaproteobacteria</taxon>
        <taxon>Enterobacterales</taxon>
        <taxon>Enterobacteriaceae</taxon>
        <taxon>Salmonella</taxon>
    </lineage>
</organism>
<dbReference type="Proteomes" id="UP000839921">
    <property type="component" value="Unassembled WGS sequence"/>
</dbReference>
<comment type="caution">
    <text evidence="1">The sequence shown here is derived from an EMBL/GenBank/DDBJ whole genome shotgun (WGS) entry which is preliminary data.</text>
</comment>
<dbReference type="EMBL" id="AAGBOZ010000010">
    <property type="protein sequence ID" value="EBM1206135.1"/>
    <property type="molecule type" value="Genomic_DNA"/>
</dbReference>